<dbReference type="STRING" id="37653.A0A0L8GW03"/>
<dbReference type="InterPro" id="IPR027417">
    <property type="entry name" value="P-loop_NTPase"/>
</dbReference>
<keyword evidence="1" id="KW-0378">Hydrolase</keyword>
<comment type="similarity">
    <text evidence="1">Belongs to the helicase family.</text>
</comment>
<protein>
    <recommendedName>
        <fullName evidence="1">ATP-dependent DNA helicase</fullName>
        <ecNumber evidence="1">5.6.2.3</ecNumber>
    </recommendedName>
</protein>
<dbReference type="InterPro" id="IPR010285">
    <property type="entry name" value="DNA_helicase_pif1-like_DEAD"/>
</dbReference>
<evidence type="ECO:0000256" key="1">
    <source>
        <dbReference type="RuleBase" id="RU363044"/>
    </source>
</evidence>
<keyword evidence="1" id="KW-0067">ATP-binding</keyword>
<dbReference type="EC" id="5.6.2.3" evidence="1"/>
<keyword evidence="1" id="KW-0347">Helicase</keyword>
<dbReference type="GO" id="GO:0000723">
    <property type="term" value="P:telomere maintenance"/>
    <property type="evidence" value="ECO:0007669"/>
    <property type="project" value="InterPro"/>
</dbReference>
<reference evidence="3" key="1">
    <citation type="submission" date="2015-07" db="EMBL/GenBank/DDBJ databases">
        <title>MeaNS - Measles Nucleotide Surveillance Program.</title>
        <authorList>
            <person name="Tran T."/>
            <person name="Druce J."/>
        </authorList>
    </citation>
    <scope>NUCLEOTIDE SEQUENCE</scope>
    <source>
        <strain evidence="3">UCB-OBI-ISO-001</strain>
        <tissue evidence="3">Gonad</tissue>
    </source>
</reference>
<feature type="domain" description="DNA helicase Pif1-like DEAD-box helicase" evidence="2">
    <location>
        <begin position="4"/>
        <end position="180"/>
    </location>
</feature>
<keyword evidence="1" id="KW-0233">DNA recombination</keyword>
<dbReference type="GO" id="GO:0005524">
    <property type="term" value="F:ATP binding"/>
    <property type="evidence" value="ECO:0007669"/>
    <property type="project" value="UniProtKB-KW"/>
</dbReference>
<feature type="non-terminal residue" evidence="3">
    <location>
        <position position="1"/>
    </location>
</feature>
<keyword evidence="1" id="KW-0234">DNA repair</keyword>
<dbReference type="PANTHER" id="PTHR10492">
    <property type="match status" value="1"/>
</dbReference>
<dbReference type="EMBL" id="KQ420148">
    <property type="protein sequence ID" value="KOF81133.1"/>
    <property type="molecule type" value="Genomic_DNA"/>
</dbReference>
<dbReference type="SUPFAM" id="SSF52540">
    <property type="entry name" value="P-loop containing nucleoside triphosphate hydrolases"/>
    <property type="match status" value="1"/>
</dbReference>
<accession>A0A0L8GW03</accession>
<proteinExistence type="inferred from homology"/>
<dbReference type="GO" id="GO:0006281">
    <property type="term" value="P:DNA repair"/>
    <property type="evidence" value="ECO:0007669"/>
    <property type="project" value="UniProtKB-KW"/>
</dbReference>
<sequence>NKQHENKIFALSASGGIGKTYFINVTIDSLRSEKNVVLAPILSGIAATLLQTGWTFHSRFKVPINIAPESCCNVSSQAATVQLVRMTSLIIVDEVSQGDKRIYEWLDRSLRDIRANESLFGGVCVRFVGDWKQILPVIKRGSRAQIMQTILKTSYIWRSVTELSLKKTMMVRNSSDATFATYLSDIGQKCSICGKGDESINHLLNEFIILANKDY</sequence>
<comment type="catalytic activity">
    <reaction evidence="1">
        <text>ATP + H2O = ADP + phosphate + H(+)</text>
        <dbReference type="Rhea" id="RHEA:13065"/>
        <dbReference type="ChEBI" id="CHEBI:15377"/>
        <dbReference type="ChEBI" id="CHEBI:15378"/>
        <dbReference type="ChEBI" id="CHEBI:30616"/>
        <dbReference type="ChEBI" id="CHEBI:43474"/>
        <dbReference type="ChEBI" id="CHEBI:456216"/>
        <dbReference type="EC" id="5.6.2.3"/>
    </reaction>
</comment>
<dbReference type="GO" id="GO:0016887">
    <property type="term" value="F:ATP hydrolysis activity"/>
    <property type="evidence" value="ECO:0007669"/>
    <property type="project" value="RHEA"/>
</dbReference>
<keyword evidence="1" id="KW-0227">DNA damage</keyword>
<evidence type="ECO:0000313" key="3">
    <source>
        <dbReference type="EMBL" id="KOF81133.1"/>
    </source>
</evidence>
<gene>
    <name evidence="3" type="ORF">OCBIM_22026953mg</name>
</gene>
<dbReference type="GO" id="GO:0006310">
    <property type="term" value="P:DNA recombination"/>
    <property type="evidence" value="ECO:0007669"/>
    <property type="project" value="UniProtKB-KW"/>
</dbReference>
<comment type="cofactor">
    <cofactor evidence="1">
        <name>Mg(2+)</name>
        <dbReference type="ChEBI" id="CHEBI:18420"/>
    </cofactor>
</comment>
<dbReference type="Pfam" id="PF05970">
    <property type="entry name" value="PIF1"/>
    <property type="match status" value="1"/>
</dbReference>
<name>A0A0L8GW03_OCTBM</name>
<keyword evidence="1" id="KW-0547">Nucleotide-binding</keyword>
<dbReference type="GO" id="GO:0043139">
    <property type="term" value="F:5'-3' DNA helicase activity"/>
    <property type="evidence" value="ECO:0007669"/>
    <property type="project" value="UniProtKB-EC"/>
</dbReference>
<dbReference type="PANTHER" id="PTHR10492:SF95">
    <property type="entry name" value="HELITRON HELICASE-LIKE DOMAIN-CONTAINING PROTEIN"/>
    <property type="match status" value="1"/>
</dbReference>
<organism evidence="3">
    <name type="scientific">Octopus bimaculoides</name>
    <name type="common">California two-spotted octopus</name>
    <dbReference type="NCBI Taxonomy" id="37653"/>
    <lineage>
        <taxon>Eukaryota</taxon>
        <taxon>Metazoa</taxon>
        <taxon>Spiralia</taxon>
        <taxon>Lophotrochozoa</taxon>
        <taxon>Mollusca</taxon>
        <taxon>Cephalopoda</taxon>
        <taxon>Coleoidea</taxon>
        <taxon>Octopodiformes</taxon>
        <taxon>Octopoda</taxon>
        <taxon>Incirrata</taxon>
        <taxon>Octopodidae</taxon>
        <taxon>Octopus</taxon>
    </lineage>
</organism>
<dbReference type="Gene3D" id="3.40.50.300">
    <property type="entry name" value="P-loop containing nucleotide triphosphate hydrolases"/>
    <property type="match status" value="1"/>
</dbReference>
<dbReference type="AlphaFoldDB" id="A0A0L8GW03"/>
<evidence type="ECO:0000259" key="2">
    <source>
        <dbReference type="Pfam" id="PF05970"/>
    </source>
</evidence>